<gene>
    <name evidence="2" type="ORF">N0V93_006783</name>
</gene>
<organism evidence="2 3">
    <name type="scientific">Gnomoniopsis smithogilvyi</name>
    <dbReference type="NCBI Taxonomy" id="1191159"/>
    <lineage>
        <taxon>Eukaryota</taxon>
        <taxon>Fungi</taxon>
        <taxon>Dikarya</taxon>
        <taxon>Ascomycota</taxon>
        <taxon>Pezizomycotina</taxon>
        <taxon>Sordariomycetes</taxon>
        <taxon>Sordariomycetidae</taxon>
        <taxon>Diaporthales</taxon>
        <taxon>Gnomoniaceae</taxon>
        <taxon>Gnomoniopsis</taxon>
    </lineage>
</organism>
<feature type="compositionally biased region" description="Low complexity" evidence="1">
    <location>
        <begin position="394"/>
        <end position="403"/>
    </location>
</feature>
<feature type="compositionally biased region" description="Acidic residues" evidence="1">
    <location>
        <begin position="513"/>
        <end position="524"/>
    </location>
</feature>
<feature type="compositionally biased region" description="Polar residues" evidence="1">
    <location>
        <begin position="489"/>
        <end position="506"/>
    </location>
</feature>
<keyword evidence="3" id="KW-1185">Reference proteome</keyword>
<feature type="region of interest" description="Disordered" evidence="1">
    <location>
        <begin position="455"/>
        <end position="540"/>
    </location>
</feature>
<feature type="compositionally biased region" description="Polar residues" evidence="1">
    <location>
        <begin position="461"/>
        <end position="481"/>
    </location>
</feature>
<dbReference type="PANTHER" id="PTHR36223:SF1">
    <property type="entry name" value="TRANSCRIPTION ELONGATION FACTOR EAF N-TERMINAL DOMAIN-CONTAINING PROTEIN"/>
    <property type="match status" value="1"/>
</dbReference>
<feature type="region of interest" description="Disordered" evidence="1">
    <location>
        <begin position="298"/>
        <end position="403"/>
    </location>
</feature>
<protein>
    <submittedName>
        <fullName evidence="2">Uncharacterized protein</fullName>
    </submittedName>
</protein>
<comment type="caution">
    <text evidence="2">The sequence shown here is derived from an EMBL/GenBank/DDBJ whole genome shotgun (WGS) entry which is preliminary data.</text>
</comment>
<dbReference type="Proteomes" id="UP001140453">
    <property type="component" value="Unassembled WGS sequence"/>
</dbReference>
<proteinExistence type="predicted"/>
<feature type="region of interest" description="Disordered" evidence="1">
    <location>
        <begin position="18"/>
        <end position="61"/>
    </location>
</feature>
<sequence>MPSFRGIDISIITQSEFGRLPEYPHPDGSYFQSLATKQAAGQSQPPSSEPGNEDAIANGSANVGDPDARISVYIPSLPGSQFWINYVVENEPSPPCHLFFKLHMNGRHITSWGINPKVKSQGRVEKALYEPCDRWNQEDNGVVFKQEGIEARYFYFVSDQQQVSVADDGGLIEVLVFRAKGRKRRAANLSQYRKMDKYGITAPSGGLVDNPQDVTFFDFHLIDPKDTPFAAFQFHYRSLANLRQLNLIPADDTNTRPSPPTSNAEKIVESISKSSFAILEDDSCIEEQLDHACQGHDETVFDDSTPSIAQSTAPHGEIRPRRNSCYILRTPPQLRPRSATSHYLPQPSKTLRDALPSGFPDSYLARPLPDRPLPEIPTDGPSPNDSYVPRSRKSSTASAAPSVAPSLLSYVKNESYLEETVEYGQGLEIPINKNHPGVPVNENAMSRSTSGTICARISNPLDDTSLTDDSVPSFEGSPSATEDSKKNDSTLISPGNYTPITSSSLENHMCSPSDDEPASSDGPEDGSRAARSPRKKRGDTVDLAIDLSRFPHLQLSESEWIRQTPSPHHVPRRILSPRFGRLWNTLRRSKSRSPLRGIRDKVVSRNYSTPELLSPKAKKNGNWI</sequence>
<feature type="compositionally biased region" description="Polar residues" evidence="1">
    <location>
        <begin position="302"/>
        <end position="313"/>
    </location>
</feature>
<dbReference type="EMBL" id="JAPEVB010000004">
    <property type="protein sequence ID" value="KAJ4389317.1"/>
    <property type="molecule type" value="Genomic_DNA"/>
</dbReference>
<evidence type="ECO:0000313" key="2">
    <source>
        <dbReference type="EMBL" id="KAJ4389317.1"/>
    </source>
</evidence>
<evidence type="ECO:0000313" key="3">
    <source>
        <dbReference type="Proteomes" id="UP001140453"/>
    </source>
</evidence>
<dbReference type="AlphaFoldDB" id="A0A9W9CW16"/>
<name>A0A9W9CW16_9PEZI</name>
<feature type="compositionally biased region" description="Polar residues" evidence="1">
    <location>
        <begin position="338"/>
        <end position="349"/>
    </location>
</feature>
<reference evidence="2" key="1">
    <citation type="submission" date="2022-10" db="EMBL/GenBank/DDBJ databases">
        <title>Tapping the CABI collections for fungal endophytes: first genome assemblies for Collariella, Neodidymelliopsis, Ascochyta clinopodiicola, Didymella pomorum, Didymosphaeria variabile, Neocosmospora piperis and Neocucurbitaria cava.</title>
        <authorList>
            <person name="Hill R."/>
        </authorList>
    </citation>
    <scope>NUCLEOTIDE SEQUENCE</scope>
    <source>
        <strain evidence="2">IMI 355082</strain>
    </source>
</reference>
<evidence type="ECO:0000256" key="1">
    <source>
        <dbReference type="SAM" id="MobiDB-lite"/>
    </source>
</evidence>
<feature type="compositionally biased region" description="Polar residues" evidence="1">
    <location>
        <begin position="30"/>
        <end position="50"/>
    </location>
</feature>
<dbReference type="OrthoDB" id="436496at2759"/>
<dbReference type="PANTHER" id="PTHR36223">
    <property type="entry name" value="BETA-LACTAMASE-TYPE TRANSPEPTIDASE FOLD DOMAIN CONTAINING PROTEIN"/>
    <property type="match status" value="1"/>
</dbReference>
<accession>A0A9W9CW16</accession>